<dbReference type="InterPro" id="IPR004304">
    <property type="entry name" value="FmdA_AmdA"/>
</dbReference>
<name>A0A1M6VDS0_9BRAD</name>
<dbReference type="GO" id="GO:0016811">
    <property type="term" value="F:hydrolase activity, acting on carbon-nitrogen (but not peptide) bonds, in linear amides"/>
    <property type="evidence" value="ECO:0007669"/>
    <property type="project" value="InterPro"/>
</dbReference>
<reference evidence="1 2" key="1">
    <citation type="submission" date="2016-11" db="EMBL/GenBank/DDBJ databases">
        <authorList>
            <person name="Jaros S."/>
            <person name="Januszkiewicz K."/>
            <person name="Wedrychowicz H."/>
        </authorList>
    </citation>
    <scope>NUCLEOTIDE SEQUENCE [LARGE SCALE GENOMIC DNA]</scope>
    <source>
        <strain evidence="1 2">GAS499</strain>
    </source>
</reference>
<proteinExistence type="predicted"/>
<dbReference type="SUPFAM" id="SSF141130">
    <property type="entry name" value="Acetamidase/Formamidase-like"/>
    <property type="match status" value="1"/>
</dbReference>
<dbReference type="Gene3D" id="2.60.120.580">
    <property type="entry name" value="Acetamidase/Formamidase-like domains"/>
    <property type="match status" value="1"/>
</dbReference>
<evidence type="ECO:0000313" key="2">
    <source>
        <dbReference type="Proteomes" id="UP000189935"/>
    </source>
</evidence>
<gene>
    <name evidence="1" type="ORF">SAMN05444159_4206</name>
</gene>
<accession>A0A1M6VDS0</accession>
<dbReference type="PANTHER" id="PTHR31891">
    <property type="entry name" value="FORMAMIDASE C869.04-RELATED"/>
    <property type="match status" value="1"/>
</dbReference>
<sequence>MSNDPWLKSSIMAKRGLAKGEAGKRHELSIEAQGDFHYVYGPYAKPVLTINPGDIVVVETEDAFGGVITSETDSPTAKLVFPFLNPQCGPVAVNGVEKGDCLAIHIHAVETRGAQPAGTTCIIPEFGGLVGTAATAMLNKPLPERVRKMHVDKNGVRWSDKITLPYEPFIGTIGVSPEIEAISSLQPDYHGGNMDLPDVAPGAILYFPVHAKGGLMYVGDCHATQGDGELSGVAIEQRATVTLQVDVIKGWSFAWPRLETQNFLMTIGSARPLEDAARIAYRELVRWMSADYGFDEIDAYMLLSQAGRIRLGNMVDPKYTMGASILKKYLVS</sequence>
<dbReference type="Proteomes" id="UP000189935">
    <property type="component" value="Chromosome I"/>
</dbReference>
<dbReference type="EMBL" id="LT670844">
    <property type="protein sequence ID" value="SHK79673.1"/>
    <property type="molecule type" value="Genomic_DNA"/>
</dbReference>
<organism evidence="1 2">
    <name type="scientific">Bradyrhizobium lablabi</name>
    <dbReference type="NCBI Taxonomy" id="722472"/>
    <lineage>
        <taxon>Bacteria</taxon>
        <taxon>Pseudomonadati</taxon>
        <taxon>Pseudomonadota</taxon>
        <taxon>Alphaproteobacteria</taxon>
        <taxon>Hyphomicrobiales</taxon>
        <taxon>Nitrobacteraceae</taxon>
        <taxon>Bradyrhizobium</taxon>
    </lineage>
</organism>
<dbReference type="AlphaFoldDB" id="A0A1M6VDS0"/>
<evidence type="ECO:0000313" key="1">
    <source>
        <dbReference type="EMBL" id="SHK79673.1"/>
    </source>
</evidence>
<dbReference type="Pfam" id="PF03069">
    <property type="entry name" value="FmdA_AmdA"/>
    <property type="match status" value="2"/>
</dbReference>
<dbReference type="OrthoDB" id="9785236at2"/>
<dbReference type="PANTHER" id="PTHR31891:SF1">
    <property type="entry name" value="FORMAMIDASE C869.04-RELATED"/>
    <property type="match status" value="1"/>
</dbReference>
<protein>
    <submittedName>
        <fullName evidence="1">Acetamidase/formamidase</fullName>
    </submittedName>
</protein>
<dbReference type="RefSeq" id="WP_079541021.1">
    <property type="nucleotide sequence ID" value="NZ_LT670844.1"/>
</dbReference>
<dbReference type="Gene3D" id="3.10.28.20">
    <property type="entry name" value="Acetamidase/Formamidase-like domains"/>
    <property type="match status" value="1"/>
</dbReference>